<feature type="compositionally biased region" description="Low complexity" evidence="1">
    <location>
        <begin position="168"/>
        <end position="180"/>
    </location>
</feature>
<dbReference type="SUPFAM" id="SSF54695">
    <property type="entry name" value="POZ domain"/>
    <property type="match status" value="1"/>
</dbReference>
<evidence type="ECO:0000259" key="2">
    <source>
        <dbReference type="PROSITE" id="PS50097"/>
    </source>
</evidence>
<dbReference type="SMART" id="SM00225">
    <property type="entry name" value="BTB"/>
    <property type="match status" value="1"/>
</dbReference>
<dbReference type="Gene3D" id="3.30.710.10">
    <property type="entry name" value="Potassium Channel Kv1.1, Chain A"/>
    <property type="match status" value="1"/>
</dbReference>
<feature type="region of interest" description="Disordered" evidence="1">
    <location>
        <begin position="1"/>
        <end position="43"/>
    </location>
</feature>
<keyword evidence="4" id="KW-1185">Reference proteome</keyword>
<dbReference type="Proteomes" id="UP001215151">
    <property type="component" value="Unassembled WGS sequence"/>
</dbReference>
<feature type="compositionally biased region" description="Polar residues" evidence="1">
    <location>
        <begin position="119"/>
        <end position="141"/>
    </location>
</feature>
<feature type="region of interest" description="Disordered" evidence="1">
    <location>
        <begin position="114"/>
        <end position="259"/>
    </location>
</feature>
<feature type="compositionally biased region" description="Low complexity" evidence="1">
    <location>
        <begin position="207"/>
        <end position="222"/>
    </location>
</feature>
<sequence length="476" mass="52214">MAQRTITAPGHYFVDPNEPPSRMPSPWATMTTPSPSPGPPPSPAVWMPHDWVPATRKSAPTRSLPLLPSSSSMLDMQTQQQLQALRTNTTFSPLPTHPEFLRGLQSHPMIIQSGEDVSRSPSPTSSVEMVRPSGSTARNGGNMSGAARLAAGVGSPVPFPSNPTPRVTSPSPMGSGMTSPRPLPRVNGSQGSQHSLRSVPSESSGRQSQAASPDSAAALSSPRRNPVAMPRPRLPAMNTSGITTGQPQAQSHTQSDAQKEFQRHPVFYMQEGMIVLRAQESLYKIHKYLLEHHSEYFRRMLADSNIFLGRSDDSPIPLPPDVTQQGFDCLLSFLYQGIYDPSSVSLADWTTILHVSTRLQCTKIRQYAIRELSARRASLPAVDAIVLAKQFDIPSWLGPAYAELVRRVAPLSDDEAERLGARTAAQVGRARETLREEEYALFQQRRYGAKYVFPERPDEQLVARAVNDVFRLPSSP</sequence>
<comment type="caution">
    <text evidence="3">The sequence shown here is derived from an EMBL/GenBank/DDBJ whole genome shotgun (WGS) entry which is preliminary data.</text>
</comment>
<feature type="compositionally biased region" description="Polar residues" evidence="1">
    <location>
        <begin position="237"/>
        <end position="256"/>
    </location>
</feature>
<dbReference type="CDD" id="cd18186">
    <property type="entry name" value="BTB_POZ_ZBTB_KLHL-like"/>
    <property type="match status" value="1"/>
</dbReference>
<feature type="domain" description="BTB" evidence="2">
    <location>
        <begin position="272"/>
        <end position="343"/>
    </location>
</feature>
<dbReference type="AlphaFoldDB" id="A0AAD7XCZ0"/>
<feature type="compositionally biased region" description="Polar residues" evidence="1">
    <location>
        <begin position="187"/>
        <end position="206"/>
    </location>
</feature>
<dbReference type="InterPro" id="IPR011333">
    <property type="entry name" value="SKP1/BTB/POZ_sf"/>
</dbReference>
<protein>
    <recommendedName>
        <fullName evidence="2">BTB domain-containing protein</fullName>
    </recommendedName>
</protein>
<dbReference type="InterPro" id="IPR000210">
    <property type="entry name" value="BTB/POZ_dom"/>
</dbReference>
<evidence type="ECO:0000313" key="4">
    <source>
        <dbReference type="Proteomes" id="UP001215151"/>
    </source>
</evidence>
<feature type="compositionally biased region" description="Pro residues" evidence="1">
    <location>
        <begin position="34"/>
        <end position="43"/>
    </location>
</feature>
<name>A0AAD7XCZ0_9APHY</name>
<proteinExistence type="predicted"/>
<accession>A0AAD7XCZ0</accession>
<organism evidence="3 4">
    <name type="scientific">Trametes cubensis</name>
    <dbReference type="NCBI Taxonomy" id="1111947"/>
    <lineage>
        <taxon>Eukaryota</taxon>
        <taxon>Fungi</taxon>
        <taxon>Dikarya</taxon>
        <taxon>Basidiomycota</taxon>
        <taxon>Agaricomycotina</taxon>
        <taxon>Agaricomycetes</taxon>
        <taxon>Polyporales</taxon>
        <taxon>Polyporaceae</taxon>
        <taxon>Trametes</taxon>
    </lineage>
</organism>
<evidence type="ECO:0000256" key="1">
    <source>
        <dbReference type="SAM" id="MobiDB-lite"/>
    </source>
</evidence>
<dbReference type="PROSITE" id="PS50097">
    <property type="entry name" value="BTB"/>
    <property type="match status" value="1"/>
</dbReference>
<evidence type="ECO:0000313" key="3">
    <source>
        <dbReference type="EMBL" id="KAJ8488547.1"/>
    </source>
</evidence>
<dbReference type="Pfam" id="PF00651">
    <property type="entry name" value="BTB"/>
    <property type="match status" value="1"/>
</dbReference>
<reference evidence="3" key="1">
    <citation type="submission" date="2022-11" db="EMBL/GenBank/DDBJ databases">
        <title>Genome Sequence of Cubamyces cubensis.</title>
        <authorList>
            <person name="Buettner E."/>
        </authorList>
    </citation>
    <scope>NUCLEOTIDE SEQUENCE</scope>
    <source>
        <strain evidence="3">MPL-01</strain>
    </source>
</reference>
<gene>
    <name evidence="3" type="ORF">ONZ51_g3472</name>
</gene>
<dbReference type="EMBL" id="JAPEVG010000061">
    <property type="protein sequence ID" value="KAJ8488547.1"/>
    <property type="molecule type" value="Genomic_DNA"/>
</dbReference>